<proteinExistence type="predicted"/>
<name>A0AAE3MIM2_9BACT</name>
<evidence type="ECO:0000313" key="3">
    <source>
        <dbReference type="Proteomes" id="UP001207408"/>
    </source>
</evidence>
<dbReference type="EMBL" id="JAPDPI010000060">
    <property type="protein sequence ID" value="MCW3807767.1"/>
    <property type="molecule type" value="Genomic_DNA"/>
</dbReference>
<feature type="domain" description="Helix-turn-helix" evidence="1">
    <location>
        <begin position="51"/>
        <end position="98"/>
    </location>
</feature>
<dbReference type="Proteomes" id="UP001207408">
    <property type="component" value="Unassembled WGS sequence"/>
</dbReference>
<dbReference type="InterPro" id="IPR041657">
    <property type="entry name" value="HTH_17"/>
</dbReference>
<reference evidence="2" key="1">
    <citation type="submission" date="2022-10" db="EMBL/GenBank/DDBJ databases">
        <authorList>
            <person name="Yu W.X."/>
        </authorList>
    </citation>
    <scope>NUCLEOTIDE SEQUENCE</scope>
    <source>
        <strain evidence="2">D04</strain>
    </source>
</reference>
<dbReference type="GO" id="GO:0003677">
    <property type="term" value="F:DNA binding"/>
    <property type="evidence" value="ECO:0007669"/>
    <property type="project" value="InterPro"/>
</dbReference>
<dbReference type="NCBIfam" id="TIGR01764">
    <property type="entry name" value="excise"/>
    <property type="match status" value="1"/>
</dbReference>
<dbReference type="InterPro" id="IPR009061">
    <property type="entry name" value="DNA-bd_dom_put_sf"/>
</dbReference>
<protein>
    <submittedName>
        <fullName evidence="2">Helix-turn-helix domain-containing protein</fullName>
    </submittedName>
</protein>
<comment type="caution">
    <text evidence="2">The sequence shown here is derived from an EMBL/GenBank/DDBJ whole genome shotgun (WGS) entry which is preliminary data.</text>
</comment>
<evidence type="ECO:0000313" key="2">
    <source>
        <dbReference type="EMBL" id="MCW3807767.1"/>
    </source>
</evidence>
<organism evidence="2 3">
    <name type="scientific">Plebeiibacterium marinum</name>
    <dbReference type="NCBI Taxonomy" id="2992111"/>
    <lineage>
        <taxon>Bacteria</taxon>
        <taxon>Pseudomonadati</taxon>
        <taxon>Bacteroidota</taxon>
        <taxon>Bacteroidia</taxon>
        <taxon>Marinilabiliales</taxon>
        <taxon>Marinilabiliaceae</taxon>
        <taxon>Plebeiibacterium</taxon>
    </lineage>
</organism>
<gene>
    <name evidence="2" type="ORF">OM074_19215</name>
</gene>
<dbReference type="RefSeq" id="WP_301202227.1">
    <property type="nucleotide sequence ID" value="NZ_JAPDPI010000060.1"/>
</dbReference>
<dbReference type="InterPro" id="IPR010093">
    <property type="entry name" value="SinI_DNA-bd"/>
</dbReference>
<keyword evidence="3" id="KW-1185">Reference proteome</keyword>
<sequence>MKNFIEELPEQINITVTKQDLIEFAEAIIRNYQQNQSPHNLKDNETGKSILNVSEASELIGLSKSTIYGKVCHGEIPHYKKGKRLYFKTEELEEWLTETKGYYRKDIERAASDYILRNPRKF</sequence>
<dbReference type="SUPFAM" id="SSF46955">
    <property type="entry name" value="Putative DNA-binding domain"/>
    <property type="match status" value="1"/>
</dbReference>
<accession>A0AAE3MIM2</accession>
<evidence type="ECO:0000259" key="1">
    <source>
        <dbReference type="Pfam" id="PF12728"/>
    </source>
</evidence>
<dbReference type="Pfam" id="PF12728">
    <property type="entry name" value="HTH_17"/>
    <property type="match status" value="1"/>
</dbReference>
<dbReference type="AlphaFoldDB" id="A0AAE3MIM2"/>